<feature type="domain" description="RRM" evidence="13">
    <location>
        <begin position="37"/>
        <end position="114"/>
    </location>
</feature>
<keyword evidence="3" id="KW-0488">Methylation</keyword>
<feature type="compositionally biased region" description="Basic and acidic residues" evidence="12">
    <location>
        <begin position="272"/>
        <end position="284"/>
    </location>
</feature>
<dbReference type="InterPro" id="IPR035979">
    <property type="entry name" value="RBD_domain_sf"/>
</dbReference>
<protein>
    <recommendedName>
        <fullName evidence="2">Eukaryotic translation initiation factor 4H</fullName>
    </recommendedName>
</protein>
<keyword evidence="5" id="KW-0396">Initiation factor</keyword>
<dbReference type="Proteomes" id="UP000600918">
    <property type="component" value="Unassembled WGS sequence"/>
</dbReference>
<keyword evidence="9" id="KW-0007">Acetylation</keyword>
<dbReference type="SMART" id="SM00360">
    <property type="entry name" value="RRM"/>
    <property type="match status" value="1"/>
</dbReference>
<keyword evidence="8" id="KW-0648">Protein biosynthesis</keyword>
<evidence type="ECO:0000256" key="1">
    <source>
        <dbReference type="ARBA" id="ARBA00004556"/>
    </source>
</evidence>
<evidence type="ECO:0000256" key="5">
    <source>
        <dbReference type="ARBA" id="ARBA00022540"/>
    </source>
</evidence>
<comment type="subcellular location">
    <subcellularLocation>
        <location evidence="1">Cytoplasm</location>
        <location evidence="1">Perinuclear region</location>
    </subcellularLocation>
</comment>
<dbReference type="InterPro" id="IPR012677">
    <property type="entry name" value="Nucleotide-bd_a/b_plait_sf"/>
</dbReference>
<keyword evidence="6" id="KW-0597">Phosphoprotein</keyword>
<evidence type="ECO:0000313" key="14">
    <source>
        <dbReference type="EMBL" id="KAF7413218.1"/>
    </source>
</evidence>
<gene>
    <name evidence="14" type="ORF">H0235_013069</name>
</gene>
<keyword evidence="15" id="KW-1185">Reference proteome</keyword>
<proteinExistence type="predicted"/>
<reference evidence="14" key="1">
    <citation type="journal article" date="2020" name="G3 (Bethesda)">
        <title>High-Quality Assemblies for Three Invasive Social Wasps from the &lt;i&gt;Vespula&lt;/i&gt; Genus.</title>
        <authorList>
            <person name="Harrop T.W.R."/>
            <person name="Guhlin J."/>
            <person name="McLaughlin G.M."/>
            <person name="Permina E."/>
            <person name="Stockwell P."/>
            <person name="Gilligan J."/>
            <person name="Le Lec M.F."/>
            <person name="Gruber M.A.M."/>
            <person name="Quinn O."/>
            <person name="Lovegrove M."/>
            <person name="Duncan E.J."/>
            <person name="Remnant E.J."/>
            <person name="Van Eeckhoven J."/>
            <person name="Graham B."/>
            <person name="Knapp R.A."/>
            <person name="Langford K.W."/>
            <person name="Kronenberg Z."/>
            <person name="Press M.O."/>
            <person name="Eacker S.M."/>
            <person name="Wilson-Rankin E.E."/>
            <person name="Purcell J."/>
            <person name="Lester P.J."/>
            <person name="Dearden P.K."/>
        </authorList>
    </citation>
    <scope>NUCLEOTIDE SEQUENCE</scope>
    <source>
        <strain evidence="14">Volc-1</strain>
    </source>
</reference>
<evidence type="ECO:0000256" key="7">
    <source>
        <dbReference type="ARBA" id="ARBA00022884"/>
    </source>
</evidence>
<name>A0A834KUJ1_VESPE</name>
<feature type="compositionally biased region" description="Basic and acidic residues" evidence="12">
    <location>
        <begin position="138"/>
        <end position="153"/>
    </location>
</feature>
<dbReference type="GO" id="GO:0003723">
    <property type="term" value="F:RNA binding"/>
    <property type="evidence" value="ECO:0007669"/>
    <property type="project" value="UniProtKB-UniRule"/>
</dbReference>
<keyword evidence="4" id="KW-0963">Cytoplasm</keyword>
<dbReference type="PANTHER" id="PTHR23236:SF11">
    <property type="entry name" value="EUKARYOTIC TRANSLATION INITIATION FACTOR 4H"/>
    <property type="match status" value="1"/>
</dbReference>
<evidence type="ECO:0000256" key="10">
    <source>
        <dbReference type="ARBA" id="ARBA00025462"/>
    </source>
</evidence>
<feature type="region of interest" description="Disordered" evidence="12">
    <location>
        <begin position="116"/>
        <end position="284"/>
    </location>
</feature>
<dbReference type="InterPro" id="IPR034229">
    <property type="entry name" value="eIF4H_RRM"/>
</dbReference>
<dbReference type="PANTHER" id="PTHR23236">
    <property type="entry name" value="EUKARYOTIC TRANSLATION INITIATION FACTOR 4B/4H"/>
    <property type="match status" value="1"/>
</dbReference>
<accession>A0A834KUJ1</accession>
<dbReference type="InterPro" id="IPR000504">
    <property type="entry name" value="RRM_dom"/>
</dbReference>
<comment type="function">
    <text evidence="10">Stimulates the RNA helicase activity of EIF4A in the translation initiation complex. Binds weakly mRNA.</text>
</comment>
<evidence type="ECO:0000256" key="9">
    <source>
        <dbReference type="ARBA" id="ARBA00022990"/>
    </source>
</evidence>
<dbReference type="CDD" id="cd12401">
    <property type="entry name" value="RRM_eIF4H"/>
    <property type="match status" value="1"/>
</dbReference>
<evidence type="ECO:0000256" key="12">
    <source>
        <dbReference type="SAM" id="MobiDB-lite"/>
    </source>
</evidence>
<feature type="compositionally biased region" description="Basic and acidic residues" evidence="12">
    <location>
        <begin position="219"/>
        <end position="233"/>
    </location>
</feature>
<evidence type="ECO:0000313" key="15">
    <source>
        <dbReference type="Proteomes" id="UP000600918"/>
    </source>
</evidence>
<dbReference type="PROSITE" id="PS50102">
    <property type="entry name" value="RRM"/>
    <property type="match status" value="1"/>
</dbReference>
<dbReference type="FunFam" id="3.30.70.330:FF:000414">
    <property type="entry name" value="Eukaryotic translation initiation factor 4H"/>
    <property type="match status" value="1"/>
</dbReference>
<evidence type="ECO:0000256" key="6">
    <source>
        <dbReference type="ARBA" id="ARBA00022553"/>
    </source>
</evidence>
<dbReference type="Gene3D" id="3.30.70.330">
    <property type="match status" value="1"/>
</dbReference>
<dbReference type="AlphaFoldDB" id="A0A834KUJ1"/>
<evidence type="ECO:0000256" key="11">
    <source>
        <dbReference type="PROSITE-ProRule" id="PRU00176"/>
    </source>
</evidence>
<organism evidence="14 15">
    <name type="scientific">Vespula pensylvanica</name>
    <name type="common">Western yellow jacket</name>
    <name type="synonym">Wasp</name>
    <dbReference type="NCBI Taxonomy" id="30213"/>
    <lineage>
        <taxon>Eukaryota</taxon>
        <taxon>Metazoa</taxon>
        <taxon>Ecdysozoa</taxon>
        <taxon>Arthropoda</taxon>
        <taxon>Hexapoda</taxon>
        <taxon>Insecta</taxon>
        <taxon>Pterygota</taxon>
        <taxon>Neoptera</taxon>
        <taxon>Endopterygota</taxon>
        <taxon>Hymenoptera</taxon>
        <taxon>Apocrita</taxon>
        <taxon>Aculeata</taxon>
        <taxon>Vespoidea</taxon>
        <taxon>Vespidae</taxon>
        <taxon>Vespinae</taxon>
        <taxon>Vespula</taxon>
    </lineage>
</organism>
<dbReference type="EMBL" id="JACSDY010000012">
    <property type="protein sequence ID" value="KAF7413218.1"/>
    <property type="molecule type" value="Genomic_DNA"/>
</dbReference>
<evidence type="ECO:0000256" key="2">
    <source>
        <dbReference type="ARBA" id="ARBA00013856"/>
    </source>
</evidence>
<dbReference type="Pfam" id="PF00076">
    <property type="entry name" value="RRM_1"/>
    <property type="match status" value="1"/>
</dbReference>
<feature type="compositionally biased region" description="Polar residues" evidence="12">
    <location>
        <begin position="184"/>
        <end position="195"/>
    </location>
</feature>
<evidence type="ECO:0000256" key="8">
    <source>
        <dbReference type="ARBA" id="ARBA00022917"/>
    </source>
</evidence>
<evidence type="ECO:0000256" key="4">
    <source>
        <dbReference type="ARBA" id="ARBA00022490"/>
    </source>
</evidence>
<sequence>MAGRGGYEDPRQVSVKMLDYGGGYRSGRKPLPTEPPYTAFVGNLPNGIVQGDVNKIFNQLNIKGIRLVKDRETDRFKGFCYVEFEDLADLEAALDLDGAVDVEGSIIKIDVAEGKRNDRGGGFDRRGRGGHSSSSGFRGREGGHSRFSGDDFYSKSIYTRYNDRGPQGGGRQGSGWDSRGNRGNYGQFNDDSSGGSREWSRTTSRSYSNRPPPPPRGMGSDRKPFHDEPDLKDPPPGTSRRKRLVLAPRTIQDPVNAIAESSKSSSIYGGAKPREEKLKANEIE</sequence>
<dbReference type="GO" id="GO:0048471">
    <property type="term" value="C:perinuclear region of cytoplasm"/>
    <property type="evidence" value="ECO:0007669"/>
    <property type="project" value="UniProtKB-SubCell"/>
</dbReference>
<dbReference type="GO" id="GO:0003743">
    <property type="term" value="F:translation initiation factor activity"/>
    <property type="evidence" value="ECO:0007669"/>
    <property type="project" value="UniProtKB-KW"/>
</dbReference>
<dbReference type="SUPFAM" id="SSF54928">
    <property type="entry name" value="RNA-binding domain, RBD"/>
    <property type="match status" value="1"/>
</dbReference>
<comment type="caution">
    <text evidence="14">The sequence shown here is derived from an EMBL/GenBank/DDBJ whole genome shotgun (WGS) entry which is preliminary data.</text>
</comment>
<feature type="compositionally biased region" description="Basic and acidic residues" evidence="12">
    <location>
        <begin position="116"/>
        <end position="127"/>
    </location>
</feature>
<evidence type="ECO:0000259" key="13">
    <source>
        <dbReference type="PROSITE" id="PS50102"/>
    </source>
</evidence>
<keyword evidence="7 11" id="KW-0694">RNA-binding</keyword>
<evidence type="ECO:0000256" key="3">
    <source>
        <dbReference type="ARBA" id="ARBA00022481"/>
    </source>
</evidence>